<feature type="domain" description="FAD-binding" evidence="4">
    <location>
        <begin position="57"/>
        <end position="391"/>
    </location>
</feature>
<keyword evidence="2" id="KW-0503">Monooxygenase</keyword>
<comment type="caution">
    <text evidence="5">The sequence shown here is derived from an EMBL/GenBank/DDBJ whole genome shotgun (WGS) entry which is preliminary data.</text>
</comment>
<reference evidence="5 6" key="1">
    <citation type="submission" date="2019-09" db="EMBL/GenBank/DDBJ databases">
        <title>Goodfellowia gen. nov., a new genus of the Pseudonocardineae related to Actinoalloteichus, containing Goodfellowia coeruleoviolacea gen. nov., comb. nov. gen. nov., comb. nov.</title>
        <authorList>
            <person name="Labeda D."/>
        </authorList>
    </citation>
    <scope>NUCLEOTIDE SEQUENCE [LARGE SCALE GENOMIC DNA]</scope>
    <source>
        <strain evidence="5 6">AN110305</strain>
    </source>
</reference>
<feature type="region of interest" description="Disordered" evidence="3">
    <location>
        <begin position="23"/>
        <end position="53"/>
    </location>
</feature>
<dbReference type="Proteomes" id="UP000323454">
    <property type="component" value="Unassembled WGS sequence"/>
</dbReference>
<evidence type="ECO:0000256" key="3">
    <source>
        <dbReference type="SAM" id="MobiDB-lite"/>
    </source>
</evidence>
<dbReference type="Gene3D" id="3.50.50.60">
    <property type="entry name" value="FAD/NAD(P)-binding domain"/>
    <property type="match status" value="1"/>
</dbReference>
<dbReference type="PANTHER" id="PTHR13789:SF309">
    <property type="entry name" value="PUTATIVE (AFU_ORTHOLOGUE AFUA_6G14510)-RELATED"/>
    <property type="match status" value="1"/>
</dbReference>
<evidence type="ECO:0000259" key="4">
    <source>
        <dbReference type="Pfam" id="PF01494"/>
    </source>
</evidence>
<dbReference type="EMBL" id="VUOB01000054">
    <property type="protein sequence ID" value="KAA2255988.1"/>
    <property type="molecule type" value="Genomic_DNA"/>
</dbReference>
<evidence type="ECO:0000256" key="1">
    <source>
        <dbReference type="ARBA" id="ARBA00023002"/>
    </source>
</evidence>
<dbReference type="PRINTS" id="PR00420">
    <property type="entry name" value="RNGMNOXGNASE"/>
</dbReference>
<dbReference type="AlphaFoldDB" id="A0A5B2WY37"/>
<organism evidence="5 6">
    <name type="scientific">Solihabitans fulvus</name>
    <dbReference type="NCBI Taxonomy" id="1892852"/>
    <lineage>
        <taxon>Bacteria</taxon>
        <taxon>Bacillati</taxon>
        <taxon>Actinomycetota</taxon>
        <taxon>Actinomycetes</taxon>
        <taxon>Pseudonocardiales</taxon>
        <taxon>Pseudonocardiaceae</taxon>
        <taxon>Solihabitans</taxon>
    </lineage>
</organism>
<protein>
    <submittedName>
        <fullName evidence="5">NAD(P)-binding protein</fullName>
    </submittedName>
</protein>
<dbReference type="OrthoDB" id="9769565at2"/>
<dbReference type="PANTHER" id="PTHR13789">
    <property type="entry name" value="MONOOXYGENASE"/>
    <property type="match status" value="1"/>
</dbReference>
<dbReference type="InterPro" id="IPR002938">
    <property type="entry name" value="FAD-bd"/>
</dbReference>
<dbReference type="Pfam" id="PF01494">
    <property type="entry name" value="FAD_binding_3"/>
    <property type="match status" value="1"/>
</dbReference>
<accession>A0A5B2WY37</accession>
<dbReference type="SUPFAM" id="SSF51905">
    <property type="entry name" value="FAD/NAD(P)-binding domain"/>
    <property type="match status" value="1"/>
</dbReference>
<evidence type="ECO:0000313" key="6">
    <source>
        <dbReference type="Proteomes" id="UP000323454"/>
    </source>
</evidence>
<sequence>MEMPDRGRGRMMIRSSVLPRRSGWYNNNSAAAPDHRTRKSRGGRVPDESSTPDGRVVHIVGGGIAGLTMAILLHRSGVPCTVHEAGSHRSGIGGGLNVATNGMKVLAAAGVADRVTAAGTTVDTYALLGQDGTVLVEFPYSEPEVHGQPCVSLARATLLGILTDRARRLGVDIRYGAKVVEVSAPGDTLRFADGTTASGRLVVGADGAHSSVRRFVAHQGSTAEYAGLVGIAGATRVAALPGLDRAEIEAITLTIGAGGLLGWGGGDAGTIMWWTYLPHDTDPGWPVTREKLLDRFAGYPKPVGAVIANTDSASRVRLYGVAPLPSWHRDRAVLIGDAAHAVPPTSGQGASLALEDAAHLAGLLAAEDDHRAAFARFEQHRRPRVERAVTEASLGPADGDSAVAALIVGGLPGGPDLIRRANDVLTESFVGLYSDEGRRWKFGYDVP</sequence>
<keyword evidence="1" id="KW-0560">Oxidoreductase</keyword>
<dbReference type="GO" id="GO:0004497">
    <property type="term" value="F:monooxygenase activity"/>
    <property type="evidence" value="ECO:0007669"/>
    <property type="project" value="UniProtKB-KW"/>
</dbReference>
<reference evidence="5 6" key="2">
    <citation type="submission" date="2019-09" db="EMBL/GenBank/DDBJ databases">
        <authorList>
            <person name="Jin C."/>
        </authorList>
    </citation>
    <scope>NUCLEOTIDE SEQUENCE [LARGE SCALE GENOMIC DNA]</scope>
    <source>
        <strain evidence="5 6">AN110305</strain>
    </source>
</reference>
<dbReference type="InterPro" id="IPR050493">
    <property type="entry name" value="FAD-dep_Monooxygenase_BioMet"/>
</dbReference>
<proteinExistence type="predicted"/>
<dbReference type="InterPro" id="IPR036188">
    <property type="entry name" value="FAD/NAD-bd_sf"/>
</dbReference>
<evidence type="ECO:0000256" key="2">
    <source>
        <dbReference type="ARBA" id="ARBA00023033"/>
    </source>
</evidence>
<name>A0A5B2WY37_9PSEU</name>
<evidence type="ECO:0000313" key="5">
    <source>
        <dbReference type="EMBL" id="KAA2255988.1"/>
    </source>
</evidence>
<gene>
    <name evidence="5" type="ORF">F0L68_27810</name>
</gene>
<dbReference type="GO" id="GO:0071949">
    <property type="term" value="F:FAD binding"/>
    <property type="evidence" value="ECO:0007669"/>
    <property type="project" value="InterPro"/>
</dbReference>
<keyword evidence="6" id="KW-1185">Reference proteome</keyword>